<accession>A0A1W0X6L1</accession>
<sequence length="148" mass="16892">MDERDLIGPVPRDWDHFTPTSRISFRELLGDYAARRALPCRRGLGRLLLQRTAAISQVCDFWLFQQQQRRKPQNGKNQSSRMNCRKACVPEVSTAMGKPFNPDLGVESITGCDGCVTAEWTRMFSQRFMMTRSNTAPVFLVLNESVYG</sequence>
<name>A0A1W0X6L1_HYPEX</name>
<reference evidence="2" key="1">
    <citation type="submission" date="2017-01" db="EMBL/GenBank/DDBJ databases">
        <title>Comparative genomics of anhydrobiosis in the tardigrade Hypsibius dujardini.</title>
        <authorList>
            <person name="Yoshida Y."/>
            <person name="Koutsovoulos G."/>
            <person name="Laetsch D."/>
            <person name="Stevens L."/>
            <person name="Kumar S."/>
            <person name="Horikawa D."/>
            <person name="Ishino K."/>
            <person name="Komine S."/>
            <person name="Tomita M."/>
            <person name="Blaxter M."/>
            <person name="Arakawa K."/>
        </authorList>
    </citation>
    <scope>NUCLEOTIDE SEQUENCE [LARGE SCALE GENOMIC DNA]</scope>
    <source>
        <strain evidence="2">Z151</strain>
    </source>
</reference>
<dbReference type="Proteomes" id="UP000192578">
    <property type="component" value="Unassembled WGS sequence"/>
</dbReference>
<organism evidence="1 2">
    <name type="scientific">Hypsibius exemplaris</name>
    <name type="common">Freshwater tardigrade</name>
    <dbReference type="NCBI Taxonomy" id="2072580"/>
    <lineage>
        <taxon>Eukaryota</taxon>
        <taxon>Metazoa</taxon>
        <taxon>Ecdysozoa</taxon>
        <taxon>Tardigrada</taxon>
        <taxon>Eutardigrada</taxon>
        <taxon>Parachela</taxon>
        <taxon>Hypsibioidea</taxon>
        <taxon>Hypsibiidae</taxon>
        <taxon>Hypsibius</taxon>
    </lineage>
</organism>
<dbReference type="AlphaFoldDB" id="A0A1W0X6L1"/>
<evidence type="ECO:0000313" key="1">
    <source>
        <dbReference type="EMBL" id="OQV23034.1"/>
    </source>
</evidence>
<evidence type="ECO:0000313" key="2">
    <source>
        <dbReference type="Proteomes" id="UP000192578"/>
    </source>
</evidence>
<comment type="caution">
    <text evidence="1">The sequence shown here is derived from an EMBL/GenBank/DDBJ whole genome shotgun (WGS) entry which is preliminary data.</text>
</comment>
<proteinExistence type="predicted"/>
<keyword evidence="2" id="KW-1185">Reference proteome</keyword>
<gene>
    <name evidence="1" type="ORF">BV898_03083</name>
</gene>
<dbReference type="EMBL" id="MTYJ01000014">
    <property type="protein sequence ID" value="OQV23034.1"/>
    <property type="molecule type" value="Genomic_DNA"/>
</dbReference>
<protein>
    <submittedName>
        <fullName evidence="1">Uncharacterized protein</fullName>
    </submittedName>
</protein>